<keyword evidence="4" id="KW-1185">Reference proteome</keyword>
<dbReference type="Gene3D" id="3.30.70.1060">
    <property type="entry name" value="Dimeric alpha+beta barrel"/>
    <property type="match status" value="1"/>
</dbReference>
<protein>
    <submittedName>
        <fullName evidence="3">YciI-like protein</fullName>
    </submittedName>
</protein>
<dbReference type="KEGG" id="aht:ANTHELSMS3_00949"/>
<organism evidence="3 4">
    <name type="scientific">Antarctobacter heliothermus</name>
    <dbReference type="NCBI Taxonomy" id="74033"/>
    <lineage>
        <taxon>Bacteria</taxon>
        <taxon>Pseudomonadati</taxon>
        <taxon>Pseudomonadota</taxon>
        <taxon>Alphaproteobacteria</taxon>
        <taxon>Rhodobacterales</taxon>
        <taxon>Roseobacteraceae</taxon>
        <taxon>Antarctobacter</taxon>
    </lineage>
</organism>
<feature type="domain" description="YCII-related" evidence="2">
    <location>
        <begin position="36"/>
        <end position="107"/>
    </location>
</feature>
<proteinExistence type="inferred from homology"/>
<name>A0A222E0C6_9RHOB</name>
<comment type="similarity">
    <text evidence="1">Belongs to the YciI family.</text>
</comment>
<evidence type="ECO:0000256" key="1">
    <source>
        <dbReference type="ARBA" id="ARBA00007689"/>
    </source>
</evidence>
<evidence type="ECO:0000313" key="3">
    <source>
        <dbReference type="EMBL" id="ASP19665.1"/>
    </source>
</evidence>
<dbReference type="InterPro" id="IPR005545">
    <property type="entry name" value="YCII"/>
</dbReference>
<evidence type="ECO:0000259" key="2">
    <source>
        <dbReference type="Pfam" id="PF03795"/>
    </source>
</evidence>
<evidence type="ECO:0000313" key="4">
    <source>
        <dbReference type="Proteomes" id="UP000203589"/>
    </source>
</evidence>
<dbReference type="RefSeq" id="WP_094036931.1">
    <property type="nucleotide sequence ID" value="NZ_CP022540.1"/>
</dbReference>
<sequence length="128" mass="13561">MPDWTTYRDTARARGALGLELYAVMTVPATDGPDLGSVLPDHLTYQRALESQGSLVLAGPLSDDTGTQIEGAGLIIYRADTLDAARALADADPMHSTGARTYTLRRWLVNEGSLTVTVGLSTAKVTLA</sequence>
<dbReference type="Proteomes" id="UP000203589">
    <property type="component" value="Chromosome"/>
</dbReference>
<gene>
    <name evidence="3" type="ORF">ANTHELSMS3_00949</name>
</gene>
<dbReference type="EMBL" id="CP022540">
    <property type="protein sequence ID" value="ASP19665.1"/>
    <property type="molecule type" value="Genomic_DNA"/>
</dbReference>
<dbReference type="InterPro" id="IPR011008">
    <property type="entry name" value="Dimeric_a/b-barrel"/>
</dbReference>
<dbReference type="AlphaFoldDB" id="A0A222E0C6"/>
<dbReference type="OrthoDB" id="5523400at2"/>
<dbReference type="Pfam" id="PF03795">
    <property type="entry name" value="YCII"/>
    <property type="match status" value="1"/>
</dbReference>
<reference evidence="3 4" key="1">
    <citation type="submission" date="2017-07" db="EMBL/GenBank/DDBJ databases">
        <title>Genome Sequence of Antarctobacter heliothermus Strain SMS3 Isolated from a culture of the Diatom Skeletonema marinoi.</title>
        <authorList>
            <person name="Topel M."/>
            <person name="Pinder M.I.M."/>
            <person name="Johansson O.N."/>
            <person name="Kourtchenko O."/>
            <person name="Godhe A."/>
            <person name="Clarke A.K."/>
        </authorList>
    </citation>
    <scope>NUCLEOTIDE SEQUENCE [LARGE SCALE GENOMIC DNA]</scope>
    <source>
        <strain evidence="3 4">SMS3</strain>
    </source>
</reference>
<accession>A0A222E0C6</accession>
<dbReference type="SUPFAM" id="SSF54909">
    <property type="entry name" value="Dimeric alpha+beta barrel"/>
    <property type="match status" value="1"/>
</dbReference>